<dbReference type="InterPro" id="IPR031939">
    <property type="entry name" value="Adhesin_E-like"/>
</dbReference>
<name>A0ABR9SRL0_9PSED</name>
<dbReference type="Proteomes" id="UP000613075">
    <property type="component" value="Unassembled WGS sequence"/>
</dbReference>
<evidence type="ECO:0000256" key="1">
    <source>
        <dbReference type="SAM" id="SignalP"/>
    </source>
</evidence>
<evidence type="ECO:0000313" key="3">
    <source>
        <dbReference type="EMBL" id="MBE8591533.1"/>
    </source>
</evidence>
<keyword evidence="1" id="KW-0732">Signal</keyword>
<evidence type="ECO:0000259" key="2">
    <source>
        <dbReference type="Pfam" id="PF16747"/>
    </source>
</evidence>
<dbReference type="Pfam" id="PF16747">
    <property type="entry name" value="Adhesin_E"/>
    <property type="match status" value="1"/>
</dbReference>
<organism evidence="3 4">
    <name type="scientific">Pseudomonas cyclaminis</name>
    <dbReference type="NCBI Taxonomy" id="2781239"/>
    <lineage>
        <taxon>Bacteria</taxon>
        <taxon>Pseudomonadati</taxon>
        <taxon>Pseudomonadota</taxon>
        <taxon>Gammaproteobacteria</taxon>
        <taxon>Pseudomonadales</taxon>
        <taxon>Pseudomonadaceae</taxon>
        <taxon>Pseudomonas</taxon>
    </lineage>
</organism>
<evidence type="ECO:0000313" key="4">
    <source>
        <dbReference type="Proteomes" id="UP000613075"/>
    </source>
</evidence>
<gene>
    <name evidence="3" type="ORF">IQK56_11640</name>
</gene>
<accession>A0ABR9SRL0</accession>
<keyword evidence="4" id="KW-1185">Reference proteome</keyword>
<comment type="caution">
    <text evidence="3">The sequence shown here is derived from an EMBL/GenBank/DDBJ whole genome shotgun (WGS) entry which is preliminary data.</text>
</comment>
<dbReference type="PROSITE" id="PS51257">
    <property type="entry name" value="PROKAR_LIPOPROTEIN"/>
    <property type="match status" value="1"/>
</dbReference>
<feature type="chain" id="PRO_5045636816" description="Surface-adhesin protein E-like domain-containing protein" evidence="1">
    <location>
        <begin position="21"/>
        <end position="461"/>
    </location>
</feature>
<protein>
    <recommendedName>
        <fullName evidence="2">Surface-adhesin protein E-like domain-containing protein</fullName>
    </recommendedName>
</protein>
<dbReference type="EMBL" id="JADDUM010000078">
    <property type="protein sequence ID" value="MBE8591533.1"/>
    <property type="molecule type" value="Genomic_DNA"/>
</dbReference>
<sequence>MKRIAVVIALGLLSGCSLQAMRNGAKAEPAFAEVLKQPPLADSILRDGDKLSYQVQVTPRKGSSVPDIAQVRASCAAPEASLLFLESPGTLAANGQPTRFNVMRDLTPVVIANLKQNTGFIDACAHTPRADWRVISGTGTQRQLLIDRASVKRTGDSVKFWGAVDEPFILTNKLKKVHYAQTRMLLQTDCSRQTYRPLATFGLNQNNVVTFGNIETAPQDAPFSSAEANTQALLKAACAPPLEQLPVATARTKAREILTPAPLSADVVSAINALGMPTPAKSLRHLVEKSESSTTLLHDLFIEPNDDSGQLHIRNVSNYSTSVTTSLRGLFNLTYQSQFEWEGLSRSAASHVQQLSFSGDWKQMPVGATLGFSFKDLNRDTAEDDRVLWRTYTCLVARELSASKINAALSGNATELNCTVIGERYNATSTEVYLQDYGYFFTRQSVVNGDYKTRTTLVKAE</sequence>
<reference evidence="3 4" key="1">
    <citation type="submission" date="2020-10" db="EMBL/GenBank/DDBJ databases">
        <title>The draft genomes of Cyclamen pathogen Pseudomonas sp.</title>
        <authorList>
            <person name="Fujikawa T."/>
            <person name="Sawada H."/>
        </authorList>
    </citation>
    <scope>NUCLEOTIDE SEQUENCE [LARGE SCALE GENOMIC DNA]</scope>
    <source>
        <strain evidence="3 4">MAFF 301449</strain>
    </source>
</reference>
<dbReference type="RefSeq" id="WP_193861797.1">
    <property type="nucleotide sequence ID" value="NZ_JADDUM010000078.1"/>
</dbReference>
<feature type="domain" description="Surface-adhesin protein E-like" evidence="2">
    <location>
        <begin position="132"/>
        <end position="238"/>
    </location>
</feature>
<proteinExistence type="predicted"/>
<feature type="signal peptide" evidence="1">
    <location>
        <begin position="1"/>
        <end position="20"/>
    </location>
</feature>